<feature type="compositionally biased region" description="Polar residues" evidence="1">
    <location>
        <begin position="19"/>
        <end position="32"/>
    </location>
</feature>
<evidence type="ECO:0000259" key="2">
    <source>
        <dbReference type="PROSITE" id="PS51782"/>
    </source>
</evidence>
<evidence type="ECO:0000313" key="3">
    <source>
        <dbReference type="EMBL" id="PKV66827.1"/>
    </source>
</evidence>
<dbReference type="SUPFAM" id="SSF54106">
    <property type="entry name" value="LysM domain"/>
    <property type="match status" value="1"/>
</dbReference>
<dbReference type="PANTHER" id="PTHR34700:SF4">
    <property type="entry name" value="PHAGE-LIKE ELEMENT PBSX PROTEIN XKDP"/>
    <property type="match status" value="1"/>
</dbReference>
<proteinExistence type="predicted"/>
<dbReference type="PROSITE" id="PS51782">
    <property type="entry name" value="LYSM"/>
    <property type="match status" value="1"/>
</dbReference>
<sequence>MGLRDFFKKGEKEPVKAPNPTNRQPGDSTFFNQQAPQQPAAQPAAGGQDTYTVKSGDSLSKIAKHYYGDANAWKKIYEANKATIGNNPDLIKPGQQFVIPKQ</sequence>
<name>A0A2N3UBU0_9BACT</name>
<dbReference type="SMART" id="SM00257">
    <property type="entry name" value="LysM"/>
    <property type="match status" value="1"/>
</dbReference>
<evidence type="ECO:0000256" key="1">
    <source>
        <dbReference type="SAM" id="MobiDB-lite"/>
    </source>
</evidence>
<dbReference type="EMBL" id="PJMU01000002">
    <property type="protein sequence ID" value="PKV66827.1"/>
    <property type="molecule type" value="Genomic_DNA"/>
</dbReference>
<feature type="region of interest" description="Disordered" evidence="1">
    <location>
        <begin position="1"/>
        <end position="54"/>
    </location>
</feature>
<dbReference type="OrthoDB" id="370541at2"/>
<dbReference type="CDD" id="cd00118">
    <property type="entry name" value="LysM"/>
    <property type="match status" value="1"/>
</dbReference>
<comment type="caution">
    <text evidence="3">The sequence shown here is derived from an EMBL/GenBank/DDBJ whole genome shotgun (WGS) entry which is preliminary data.</text>
</comment>
<feature type="compositionally biased region" description="Low complexity" evidence="1">
    <location>
        <begin position="33"/>
        <end position="45"/>
    </location>
</feature>
<dbReference type="Gene3D" id="3.10.350.10">
    <property type="entry name" value="LysM domain"/>
    <property type="match status" value="1"/>
</dbReference>
<dbReference type="InterPro" id="IPR052196">
    <property type="entry name" value="Bact_Kbp"/>
</dbReference>
<protein>
    <submittedName>
        <fullName evidence="3">LysM domain-containing protein</fullName>
    </submittedName>
</protein>
<accession>A0A2N3UBU0</accession>
<dbReference type="InterPro" id="IPR036779">
    <property type="entry name" value="LysM_dom_sf"/>
</dbReference>
<dbReference type="RefSeq" id="WP_101444154.1">
    <property type="nucleotide sequence ID" value="NZ_PJMU01000002.1"/>
</dbReference>
<dbReference type="InterPro" id="IPR018392">
    <property type="entry name" value="LysM"/>
</dbReference>
<gene>
    <name evidence="3" type="ORF">BD749_1962</name>
</gene>
<keyword evidence="4" id="KW-1185">Reference proteome</keyword>
<evidence type="ECO:0000313" key="4">
    <source>
        <dbReference type="Proteomes" id="UP000233782"/>
    </source>
</evidence>
<dbReference type="Proteomes" id="UP000233782">
    <property type="component" value="Unassembled WGS sequence"/>
</dbReference>
<dbReference type="AlphaFoldDB" id="A0A2N3UBU0"/>
<dbReference type="Pfam" id="PF01476">
    <property type="entry name" value="LysM"/>
    <property type="match status" value="1"/>
</dbReference>
<dbReference type="PANTHER" id="PTHR34700">
    <property type="entry name" value="POTASSIUM BINDING PROTEIN KBP"/>
    <property type="match status" value="1"/>
</dbReference>
<feature type="domain" description="LysM" evidence="2">
    <location>
        <begin position="49"/>
        <end position="99"/>
    </location>
</feature>
<reference evidence="3 4" key="1">
    <citation type="submission" date="2017-12" db="EMBL/GenBank/DDBJ databases">
        <title>Genomic Encyclopedia of Type Strains, Phase III (KMG-III): the genomes of soil and plant-associated and newly described type strains.</title>
        <authorList>
            <person name="Whitman W."/>
        </authorList>
    </citation>
    <scope>NUCLEOTIDE SEQUENCE [LARGE SCALE GENOMIC DNA]</scope>
    <source>
        <strain evidence="3 4">LP43</strain>
    </source>
</reference>
<feature type="compositionally biased region" description="Basic and acidic residues" evidence="1">
    <location>
        <begin position="1"/>
        <end position="15"/>
    </location>
</feature>
<organism evidence="3 4">
    <name type="scientific">Pontibacter ramchanderi</name>
    <dbReference type="NCBI Taxonomy" id="1179743"/>
    <lineage>
        <taxon>Bacteria</taxon>
        <taxon>Pseudomonadati</taxon>
        <taxon>Bacteroidota</taxon>
        <taxon>Cytophagia</taxon>
        <taxon>Cytophagales</taxon>
        <taxon>Hymenobacteraceae</taxon>
        <taxon>Pontibacter</taxon>
    </lineage>
</organism>